<evidence type="ECO:0000256" key="1">
    <source>
        <dbReference type="ARBA" id="ARBA00023015"/>
    </source>
</evidence>
<dbReference type="Pfam" id="PF00356">
    <property type="entry name" value="LacI"/>
    <property type="match status" value="1"/>
</dbReference>
<dbReference type="EMBL" id="LRRQ01000142">
    <property type="protein sequence ID" value="OAM88194.1"/>
    <property type="molecule type" value="Genomic_DNA"/>
</dbReference>
<dbReference type="RefSeq" id="WP_068771743.1">
    <property type="nucleotide sequence ID" value="NZ_CP109796.1"/>
</dbReference>
<keyword evidence="6" id="KW-1185">Reference proteome</keyword>
<dbReference type="PANTHER" id="PTHR30146">
    <property type="entry name" value="LACI-RELATED TRANSCRIPTIONAL REPRESSOR"/>
    <property type="match status" value="1"/>
</dbReference>
<keyword evidence="1" id="KW-0805">Transcription regulation</keyword>
<dbReference type="SUPFAM" id="SSF53822">
    <property type="entry name" value="Periplasmic binding protein-like I"/>
    <property type="match status" value="1"/>
</dbReference>
<evidence type="ECO:0000256" key="2">
    <source>
        <dbReference type="ARBA" id="ARBA00023125"/>
    </source>
</evidence>
<dbReference type="Gene3D" id="1.10.260.40">
    <property type="entry name" value="lambda repressor-like DNA-binding domains"/>
    <property type="match status" value="1"/>
</dbReference>
<dbReference type="SUPFAM" id="SSF47413">
    <property type="entry name" value="lambda repressor-like DNA-binding domains"/>
    <property type="match status" value="1"/>
</dbReference>
<dbReference type="PANTHER" id="PTHR30146:SF109">
    <property type="entry name" value="HTH-TYPE TRANSCRIPTIONAL REGULATOR GALS"/>
    <property type="match status" value="1"/>
</dbReference>
<dbReference type="InterPro" id="IPR010982">
    <property type="entry name" value="Lambda_DNA-bd_dom_sf"/>
</dbReference>
<proteinExistence type="predicted"/>
<name>A0A178IDV0_9BACT</name>
<dbReference type="OrthoDB" id="182157at2"/>
<evidence type="ECO:0000259" key="4">
    <source>
        <dbReference type="PROSITE" id="PS50932"/>
    </source>
</evidence>
<dbReference type="Proteomes" id="UP000078486">
    <property type="component" value="Unassembled WGS sequence"/>
</dbReference>
<feature type="domain" description="HTH lacI-type" evidence="4">
    <location>
        <begin position="9"/>
        <end position="63"/>
    </location>
</feature>
<comment type="caution">
    <text evidence="5">The sequence shown here is derived from an EMBL/GenBank/DDBJ whole genome shotgun (WGS) entry which is preliminary data.</text>
</comment>
<sequence length="360" mass="40341">MPSAPDDRATLVKVAREAGVSLATASMGLRNHPRISLQTRKRVQVAAKKLGYKPDPQISRLMWHLRNSKTVKYQETLAFLSDNAQLAGWVSYSQADYYLGAADRAGELGYRMEVFHLRAPGLTQAGLGRTLRNCGIRGLITSAFRDPGATLSLDWQHFATVACGYSLANPEVDRVTTDYYRAMLEATETLARSGCKRIGLCLSVSDDTKVLHLWQSAFLYFQHRLPQKSRLPIYELSSGENNIRAWLRASRPDAVISAGCDFPREYEQATGLRAPQGVRYCNMNIHHADARSCGIDQASYLVGRHACSHLVALLTRNELGLPEHPQTTLTEFRWIDDWNGWHAGWLKRNTRLQSGVRAAR</sequence>
<dbReference type="GO" id="GO:0000976">
    <property type="term" value="F:transcription cis-regulatory region binding"/>
    <property type="evidence" value="ECO:0007669"/>
    <property type="project" value="TreeGrafter"/>
</dbReference>
<dbReference type="CDD" id="cd01392">
    <property type="entry name" value="HTH_LacI"/>
    <property type="match status" value="1"/>
</dbReference>
<protein>
    <recommendedName>
        <fullName evidence="4">HTH lacI-type domain-containing protein</fullName>
    </recommendedName>
</protein>
<evidence type="ECO:0000313" key="5">
    <source>
        <dbReference type="EMBL" id="OAM88194.1"/>
    </source>
</evidence>
<dbReference type="Gene3D" id="3.40.50.2300">
    <property type="match status" value="2"/>
</dbReference>
<keyword evidence="3" id="KW-0804">Transcription</keyword>
<organism evidence="5 6">
    <name type="scientific">Termitidicoccus mucosus</name>
    <dbReference type="NCBI Taxonomy" id="1184151"/>
    <lineage>
        <taxon>Bacteria</taxon>
        <taxon>Pseudomonadati</taxon>
        <taxon>Verrucomicrobiota</taxon>
        <taxon>Opitutia</taxon>
        <taxon>Opitutales</taxon>
        <taxon>Opitutaceae</taxon>
        <taxon>Termitidicoccus</taxon>
    </lineage>
</organism>
<evidence type="ECO:0000256" key="3">
    <source>
        <dbReference type="ARBA" id="ARBA00023163"/>
    </source>
</evidence>
<gene>
    <name evidence="5" type="ORF">AW736_18215</name>
</gene>
<accession>A0A178IDV0</accession>
<reference evidence="5 6" key="1">
    <citation type="submission" date="2016-01" db="EMBL/GenBank/DDBJ databases">
        <title>High potential of lignocellulose degradation of a new Verrucomicrobia species.</title>
        <authorList>
            <person name="Wang Y."/>
            <person name="Shi Y."/>
            <person name="Qiu Z."/>
            <person name="Liu S."/>
            <person name="Yang H."/>
        </authorList>
    </citation>
    <scope>NUCLEOTIDE SEQUENCE [LARGE SCALE GENOMIC DNA]</scope>
    <source>
        <strain evidence="5 6">TSB47</strain>
    </source>
</reference>
<keyword evidence="2" id="KW-0238">DNA-binding</keyword>
<dbReference type="PROSITE" id="PS50932">
    <property type="entry name" value="HTH_LACI_2"/>
    <property type="match status" value="1"/>
</dbReference>
<dbReference type="STRING" id="1184151.AW736_18215"/>
<dbReference type="InterPro" id="IPR000843">
    <property type="entry name" value="HTH_LacI"/>
</dbReference>
<dbReference type="InterPro" id="IPR028082">
    <property type="entry name" value="Peripla_BP_I"/>
</dbReference>
<dbReference type="SMART" id="SM00354">
    <property type="entry name" value="HTH_LACI"/>
    <property type="match status" value="1"/>
</dbReference>
<dbReference type="GO" id="GO:0003700">
    <property type="term" value="F:DNA-binding transcription factor activity"/>
    <property type="evidence" value="ECO:0007669"/>
    <property type="project" value="TreeGrafter"/>
</dbReference>
<dbReference type="AlphaFoldDB" id="A0A178IDV0"/>
<evidence type="ECO:0000313" key="6">
    <source>
        <dbReference type="Proteomes" id="UP000078486"/>
    </source>
</evidence>